<dbReference type="PANTHER" id="PTHR34220:SF7">
    <property type="entry name" value="SENSOR HISTIDINE KINASE YPDA"/>
    <property type="match status" value="1"/>
</dbReference>
<dbReference type="Pfam" id="PF06580">
    <property type="entry name" value="His_kinase"/>
    <property type="match status" value="1"/>
</dbReference>
<feature type="transmembrane region" description="Helical" evidence="1">
    <location>
        <begin position="106"/>
        <end position="125"/>
    </location>
</feature>
<accession>A0A0E9LX17</accession>
<keyword evidence="1" id="KW-1133">Transmembrane helix</keyword>
<organism evidence="3 4">
    <name type="scientific">Geofilum rubicundum JCM 15548</name>
    <dbReference type="NCBI Taxonomy" id="1236989"/>
    <lineage>
        <taxon>Bacteria</taxon>
        <taxon>Pseudomonadati</taxon>
        <taxon>Bacteroidota</taxon>
        <taxon>Bacteroidia</taxon>
        <taxon>Marinilabiliales</taxon>
        <taxon>Marinilabiliaceae</taxon>
        <taxon>Geofilum</taxon>
    </lineage>
</organism>
<gene>
    <name evidence="3" type="ORF">JCM15548_12364</name>
</gene>
<evidence type="ECO:0000313" key="3">
    <source>
        <dbReference type="EMBL" id="GAO30112.1"/>
    </source>
</evidence>
<reference evidence="3 4" key="1">
    <citation type="journal article" date="2015" name="Microbes Environ.">
        <title>Distribution and evolution of nitrogen fixation genes in the phylum bacteroidetes.</title>
        <authorList>
            <person name="Inoue J."/>
            <person name="Oshima K."/>
            <person name="Suda W."/>
            <person name="Sakamoto M."/>
            <person name="Iino T."/>
            <person name="Noda S."/>
            <person name="Hongoh Y."/>
            <person name="Hattori M."/>
            <person name="Ohkuma M."/>
        </authorList>
    </citation>
    <scope>NUCLEOTIDE SEQUENCE [LARGE SCALE GENOMIC DNA]</scope>
    <source>
        <strain evidence="3">JCM 15548</strain>
    </source>
</reference>
<feature type="transmembrane region" description="Helical" evidence="1">
    <location>
        <begin position="41"/>
        <end position="59"/>
    </location>
</feature>
<dbReference type="EMBL" id="BAZW01000018">
    <property type="protein sequence ID" value="GAO30112.1"/>
    <property type="molecule type" value="Genomic_DNA"/>
</dbReference>
<dbReference type="PANTHER" id="PTHR34220">
    <property type="entry name" value="SENSOR HISTIDINE KINASE YPDA"/>
    <property type="match status" value="1"/>
</dbReference>
<dbReference type="STRING" id="1236989.JCM15548_12364"/>
<evidence type="ECO:0000313" key="4">
    <source>
        <dbReference type="Proteomes" id="UP000032900"/>
    </source>
</evidence>
<dbReference type="InterPro" id="IPR050640">
    <property type="entry name" value="Bact_2-comp_sensor_kinase"/>
</dbReference>
<feature type="domain" description="Signal transduction histidine kinase internal region" evidence="2">
    <location>
        <begin position="181"/>
        <end position="258"/>
    </location>
</feature>
<comment type="caution">
    <text evidence="3">The sequence shown here is derived from an EMBL/GenBank/DDBJ whole genome shotgun (WGS) entry which is preliminary data.</text>
</comment>
<dbReference type="AlphaFoldDB" id="A0A0E9LX17"/>
<sequence>MSHIVTTEKMRPKEKPEYADEFLKLHEGIMNPGIVASIRRVAIVSMLGIVSLLFLGEILDVRDLYHRPISIILAVIGINLLSEGNVLINRTLNKRIPWFGKLTQRIAIQLGLSFTWLVLITFLFYTLAPRTLSKEAIMSFLFGTLFILFFNSILIMRNFAYSWRQSIVENEQLKQAKLHADYMALQNQLNPHFLFNSFSVLISEIQYNPKSAVEFAQKMSDVYRYVLQQRNATTTTLKAELDFMSDYQFLHKIRMGEALDLKMDIDPTHLNLELPPITLQVLVENAIKHNRATKKQPLNIHISSNANNEIIVCNNLNPKSTTYSTGVGLENILERYKLLTNKQVLVHNDQKNFSVTLPLLGKNELPESI</sequence>
<keyword evidence="3" id="KW-0418">Kinase</keyword>
<feature type="transmembrane region" description="Helical" evidence="1">
    <location>
        <begin position="137"/>
        <end position="156"/>
    </location>
</feature>
<name>A0A0E9LX17_9BACT</name>
<keyword evidence="4" id="KW-1185">Reference proteome</keyword>
<dbReference type="RefSeq" id="WP_062124875.1">
    <property type="nucleotide sequence ID" value="NZ_BAZW01000018.1"/>
</dbReference>
<dbReference type="GO" id="GO:0016020">
    <property type="term" value="C:membrane"/>
    <property type="evidence" value="ECO:0007669"/>
    <property type="project" value="InterPro"/>
</dbReference>
<dbReference type="GO" id="GO:0000155">
    <property type="term" value="F:phosphorelay sensor kinase activity"/>
    <property type="evidence" value="ECO:0007669"/>
    <property type="project" value="InterPro"/>
</dbReference>
<evidence type="ECO:0000256" key="1">
    <source>
        <dbReference type="SAM" id="Phobius"/>
    </source>
</evidence>
<keyword evidence="3" id="KW-0808">Transferase</keyword>
<feature type="transmembrane region" description="Helical" evidence="1">
    <location>
        <begin position="65"/>
        <end position="86"/>
    </location>
</feature>
<dbReference type="OrthoDB" id="9809908at2"/>
<protein>
    <submittedName>
        <fullName evidence="3">Putative two-component system sensor protein histidine kinase</fullName>
    </submittedName>
</protein>
<dbReference type="Proteomes" id="UP000032900">
    <property type="component" value="Unassembled WGS sequence"/>
</dbReference>
<evidence type="ECO:0000259" key="2">
    <source>
        <dbReference type="Pfam" id="PF06580"/>
    </source>
</evidence>
<keyword evidence="1" id="KW-0812">Transmembrane</keyword>
<keyword evidence="1" id="KW-0472">Membrane</keyword>
<proteinExistence type="predicted"/>
<dbReference type="InterPro" id="IPR010559">
    <property type="entry name" value="Sig_transdc_His_kin_internal"/>
</dbReference>